<feature type="region of interest" description="Disordered" evidence="1">
    <location>
        <begin position="195"/>
        <end position="258"/>
    </location>
</feature>
<name>A0A835XIT3_9CHLO</name>
<feature type="region of interest" description="Disordered" evidence="1">
    <location>
        <begin position="1"/>
        <end position="43"/>
    </location>
</feature>
<comment type="caution">
    <text evidence="2">The sequence shown here is derived from an EMBL/GenBank/DDBJ whole genome shotgun (WGS) entry which is preliminary data.</text>
</comment>
<evidence type="ECO:0000256" key="1">
    <source>
        <dbReference type="SAM" id="MobiDB-lite"/>
    </source>
</evidence>
<proteinExistence type="predicted"/>
<accession>A0A835XIT3</accession>
<reference evidence="2" key="1">
    <citation type="journal article" date="2020" name="bioRxiv">
        <title>Comparative genomics of Chlamydomonas.</title>
        <authorList>
            <person name="Craig R.J."/>
            <person name="Hasan A.R."/>
            <person name="Ness R.W."/>
            <person name="Keightley P.D."/>
        </authorList>
    </citation>
    <scope>NUCLEOTIDE SEQUENCE</scope>
    <source>
        <strain evidence="2">CCAP 11/70</strain>
    </source>
</reference>
<evidence type="ECO:0000313" key="3">
    <source>
        <dbReference type="Proteomes" id="UP000612055"/>
    </source>
</evidence>
<feature type="compositionally biased region" description="Basic residues" evidence="1">
    <location>
        <begin position="1"/>
        <end position="16"/>
    </location>
</feature>
<protein>
    <submittedName>
        <fullName evidence="2">Uncharacterized protein</fullName>
    </submittedName>
</protein>
<dbReference type="AlphaFoldDB" id="A0A835XIT3"/>
<dbReference type="Proteomes" id="UP000612055">
    <property type="component" value="Unassembled WGS sequence"/>
</dbReference>
<organism evidence="2 3">
    <name type="scientific">Edaphochlamys debaryana</name>
    <dbReference type="NCBI Taxonomy" id="47281"/>
    <lineage>
        <taxon>Eukaryota</taxon>
        <taxon>Viridiplantae</taxon>
        <taxon>Chlorophyta</taxon>
        <taxon>core chlorophytes</taxon>
        <taxon>Chlorophyceae</taxon>
        <taxon>CS clade</taxon>
        <taxon>Chlamydomonadales</taxon>
        <taxon>Chlamydomonadales incertae sedis</taxon>
        <taxon>Edaphochlamys</taxon>
    </lineage>
</organism>
<feature type="compositionally biased region" description="Basic and acidic residues" evidence="1">
    <location>
        <begin position="244"/>
        <end position="258"/>
    </location>
</feature>
<keyword evidence="3" id="KW-1185">Reference proteome</keyword>
<evidence type="ECO:0000313" key="2">
    <source>
        <dbReference type="EMBL" id="KAG2484848.1"/>
    </source>
</evidence>
<sequence length="258" mass="27842">MKRGTARPPPHRRPPPRRSPPAKTTWPESKEPPSDDDVPGGDPSGPCETCYTCDACVTWRVTKDNAPVDWFADAGNCAAAKQMLRYLWDAGRYRPDGNSYIYRNFDTDTCDGATITTCGTTISLREEVPLFGDKLLGASIDAILEQVPYMKQYGTPVDLCSDPSLAGATLSLESSNADCVNVQRTVATAACPAPVLLSKEPPSDDDVPSDMSPAEEPAEEEEPSPSPSPSPAWDLSEFEDPDDKGEGDLNISDERSEG</sequence>
<dbReference type="EMBL" id="JAEHOE010000140">
    <property type="protein sequence ID" value="KAG2484848.1"/>
    <property type="molecule type" value="Genomic_DNA"/>
</dbReference>
<gene>
    <name evidence="2" type="ORF">HYH03_016336</name>
</gene>